<organism evidence="7 8">
    <name type="scientific">Caenorhabditis elegans</name>
    <dbReference type="NCBI Taxonomy" id="6239"/>
    <lineage>
        <taxon>Eukaryota</taxon>
        <taxon>Metazoa</taxon>
        <taxon>Ecdysozoa</taxon>
        <taxon>Nematoda</taxon>
        <taxon>Chromadorea</taxon>
        <taxon>Rhabditida</taxon>
        <taxon>Rhabditina</taxon>
        <taxon>Rhabditomorpha</taxon>
        <taxon>Rhabditoidea</taxon>
        <taxon>Rhabditidae</taxon>
        <taxon>Peloderinae</taxon>
        <taxon>Caenorhabditis</taxon>
    </lineage>
</organism>
<dbReference type="CDD" id="cd14978">
    <property type="entry name" value="7tmA_FMRFamide_R-like"/>
    <property type="match status" value="1"/>
</dbReference>
<dbReference type="CTD" id="183440"/>
<evidence type="ECO:0000256" key="5">
    <source>
        <dbReference type="SAM" id="Phobius"/>
    </source>
</evidence>
<gene>
    <name evidence="7 9" type="primary">srw-124</name>
    <name evidence="9" type="ORF">C44C3.1</name>
    <name evidence="7" type="ORF">CELE_C44C3.1</name>
</gene>
<dbReference type="OrthoDB" id="5871549at2759"/>
<proteinExistence type="predicted"/>
<dbReference type="GO" id="GO:0016020">
    <property type="term" value="C:membrane"/>
    <property type="evidence" value="ECO:0007669"/>
    <property type="project" value="UniProtKB-SubCell"/>
</dbReference>
<comment type="subcellular location">
    <subcellularLocation>
        <location evidence="1">Membrane</location>
    </subcellularLocation>
</comment>
<name>P91160_CAEEL</name>
<evidence type="ECO:0000313" key="9">
    <source>
        <dbReference type="WormBase" id="C44C3.1"/>
    </source>
</evidence>
<dbReference type="GO" id="GO:0008528">
    <property type="term" value="F:G protein-coupled peptide receptor activity"/>
    <property type="evidence" value="ECO:0007669"/>
    <property type="project" value="InterPro"/>
</dbReference>
<keyword evidence="3 5" id="KW-1133">Transmembrane helix</keyword>
<dbReference type="PANTHER" id="PTHR22751">
    <property type="entry name" value="G-PROTEIN COUPLED RECEPTOR-RELATED"/>
    <property type="match status" value="1"/>
</dbReference>
<feature type="domain" description="G-protein coupled receptors family 1 profile" evidence="6">
    <location>
        <begin position="52"/>
        <end position="329"/>
    </location>
</feature>
<evidence type="ECO:0000313" key="7">
    <source>
        <dbReference type="EMBL" id="CCD67245.2"/>
    </source>
</evidence>
<dbReference type="Proteomes" id="UP000001940">
    <property type="component" value="Chromosome V"/>
</dbReference>
<feature type="transmembrane region" description="Helical" evidence="5">
    <location>
        <begin position="41"/>
        <end position="60"/>
    </location>
</feature>
<accession>P91160</accession>
<dbReference type="PANTHER" id="PTHR22751:SF30">
    <property type="entry name" value="G-PROTEIN COUPLED RECEPTORS FAMILY 1 PROFILE DOMAIN-CONTAINING PROTEIN"/>
    <property type="match status" value="1"/>
</dbReference>
<protein>
    <submittedName>
        <fullName evidence="7">G-protein coupled receptors family 1 profile domain-containing protein</fullName>
    </submittedName>
</protein>
<dbReference type="HOGENOM" id="CLU_043715_1_0_1"/>
<dbReference type="Gene3D" id="1.20.1070.10">
    <property type="entry name" value="Rhodopsin 7-helix transmembrane proteins"/>
    <property type="match status" value="1"/>
</dbReference>
<dbReference type="UCSC" id="C44C3.1">
    <property type="organism name" value="c. elegans"/>
</dbReference>
<dbReference type="GeneID" id="183440"/>
<dbReference type="InterPro" id="IPR017452">
    <property type="entry name" value="GPCR_Rhodpsn_7TM"/>
</dbReference>
<dbReference type="Pfam" id="PF10324">
    <property type="entry name" value="7TM_GPCR_Srw"/>
    <property type="match status" value="1"/>
</dbReference>
<dbReference type="FunCoup" id="P91160">
    <property type="interactions" value="2"/>
</dbReference>
<dbReference type="WormBase" id="C44C3.1">
    <property type="protein sequence ID" value="CE51052"/>
    <property type="gene ID" value="WBGene00005871"/>
    <property type="gene designation" value="srw-124"/>
</dbReference>
<feature type="transmembrane region" description="Helical" evidence="5">
    <location>
        <begin position="160"/>
        <end position="181"/>
    </location>
</feature>
<feature type="transmembrane region" description="Helical" evidence="5">
    <location>
        <begin position="227"/>
        <end position="249"/>
    </location>
</feature>
<dbReference type="KEGG" id="cel:CELE_C44C3.1"/>
<keyword evidence="7" id="KW-0675">Receptor</keyword>
<evidence type="ECO:0000256" key="2">
    <source>
        <dbReference type="ARBA" id="ARBA00022692"/>
    </source>
</evidence>
<feature type="transmembrane region" description="Helical" evidence="5">
    <location>
        <begin position="270"/>
        <end position="297"/>
    </location>
</feature>
<dbReference type="RefSeq" id="NP_503810.2">
    <property type="nucleotide sequence ID" value="NM_071409.2"/>
</dbReference>
<sequence length="368" mass="41858">MMYSDCRDLERFYSGFRKSTAKSLCEFEKSFVTFSFYITGYVYEVSILSILINILHLFILTRKSMRTSSINILMAAVALFDIFASLVHIQLFLEQYSYLIFKCFPTDTYGLVLTRTLLIVVKDFSRRCSTWLIVFIALIRTLIIRNPLSPKHILLGKPKASLIVIAGICAANLPISIFKFFEIQFVFVTISKHHCAPEGSYYFIASSELFLRDNGFLAKYFNFFNSFMSDMIPCILLPIVTCLLVMDLLKTRKKCRARISAKNNNSRGKTGLVFCVAIMFFIVEFPFGLSVGSAWLFMSSPGVQNILNFFGYMFTVLISVNACTHLIVCLIVSSQYRSTAISVLSCGYISQRAKVERRTQAFSSTQTT</sequence>
<evidence type="ECO:0000256" key="4">
    <source>
        <dbReference type="ARBA" id="ARBA00023136"/>
    </source>
</evidence>
<dbReference type="AGR" id="WB:WBGene00005871"/>
<feature type="transmembrane region" description="Helical" evidence="5">
    <location>
        <begin position="72"/>
        <end position="93"/>
    </location>
</feature>
<dbReference type="eggNOG" id="ENOG502RT6A">
    <property type="taxonomic scope" value="Eukaryota"/>
</dbReference>
<dbReference type="EMBL" id="BX284605">
    <property type="protein sequence ID" value="CCD67245.2"/>
    <property type="molecule type" value="Genomic_DNA"/>
</dbReference>
<evidence type="ECO:0000256" key="3">
    <source>
        <dbReference type="ARBA" id="ARBA00022989"/>
    </source>
</evidence>
<dbReference type="AlphaFoldDB" id="P91160"/>
<dbReference type="InParanoid" id="P91160"/>
<dbReference type="SUPFAM" id="SSF81321">
    <property type="entry name" value="Family A G protein-coupled receptor-like"/>
    <property type="match status" value="1"/>
</dbReference>
<dbReference type="PROSITE" id="PS50262">
    <property type="entry name" value="G_PROTEIN_RECEP_F1_2"/>
    <property type="match status" value="1"/>
</dbReference>
<reference evidence="7 8" key="1">
    <citation type="journal article" date="1998" name="Science">
        <title>Genome sequence of the nematode C. elegans: a platform for investigating biology.</title>
        <authorList>
            <consortium name="The C. elegans sequencing consortium"/>
            <person name="Sulson J.E."/>
            <person name="Waterston R."/>
        </authorList>
    </citation>
    <scope>NUCLEOTIDE SEQUENCE [LARGE SCALE GENOMIC DNA]</scope>
    <source>
        <strain evidence="7 8">Bristol N2</strain>
    </source>
</reference>
<dbReference type="SMR" id="P91160"/>
<feature type="transmembrane region" description="Helical" evidence="5">
    <location>
        <begin position="130"/>
        <end position="148"/>
    </location>
</feature>
<evidence type="ECO:0000256" key="1">
    <source>
        <dbReference type="ARBA" id="ARBA00004370"/>
    </source>
</evidence>
<dbReference type="PIR" id="T25627">
    <property type="entry name" value="T25627"/>
</dbReference>
<feature type="transmembrane region" description="Helical" evidence="5">
    <location>
        <begin position="309"/>
        <end position="332"/>
    </location>
</feature>
<keyword evidence="4 5" id="KW-0472">Membrane</keyword>
<evidence type="ECO:0000313" key="8">
    <source>
        <dbReference type="Proteomes" id="UP000001940"/>
    </source>
</evidence>
<keyword evidence="2 5" id="KW-0812">Transmembrane</keyword>
<dbReference type="PaxDb" id="6239-C44C3.1"/>
<keyword evidence="8" id="KW-1185">Reference proteome</keyword>
<evidence type="ECO:0000259" key="6">
    <source>
        <dbReference type="PROSITE" id="PS50262"/>
    </source>
</evidence>
<dbReference type="InterPro" id="IPR019427">
    <property type="entry name" value="7TM_GPCR_serpentine_rcpt_Srw"/>
</dbReference>